<dbReference type="Proteomes" id="UP000262939">
    <property type="component" value="Unassembled WGS sequence"/>
</dbReference>
<dbReference type="PANTHER" id="PTHR33164">
    <property type="entry name" value="TRANSCRIPTIONAL REGULATOR, MARR FAMILY"/>
    <property type="match status" value="1"/>
</dbReference>
<proteinExistence type="predicted"/>
<gene>
    <name evidence="5" type="ORF">D0466_14630</name>
</gene>
<dbReference type="InterPro" id="IPR011991">
    <property type="entry name" value="ArsR-like_HTH"/>
</dbReference>
<dbReference type="PRINTS" id="PR00598">
    <property type="entry name" value="HTHMARR"/>
</dbReference>
<dbReference type="PANTHER" id="PTHR33164:SF89">
    <property type="entry name" value="MARR FAMILY REGULATORY PROTEIN"/>
    <property type="match status" value="1"/>
</dbReference>
<evidence type="ECO:0000256" key="1">
    <source>
        <dbReference type="ARBA" id="ARBA00023015"/>
    </source>
</evidence>
<dbReference type="SUPFAM" id="SSF46785">
    <property type="entry name" value="Winged helix' DNA-binding domain"/>
    <property type="match status" value="1"/>
</dbReference>
<dbReference type="InterPro" id="IPR036390">
    <property type="entry name" value="WH_DNA-bd_sf"/>
</dbReference>
<evidence type="ECO:0000256" key="3">
    <source>
        <dbReference type="ARBA" id="ARBA00023163"/>
    </source>
</evidence>
<keyword evidence="6" id="KW-1185">Reference proteome</keyword>
<feature type="domain" description="HTH marR-type" evidence="4">
    <location>
        <begin position="1"/>
        <end position="141"/>
    </location>
</feature>
<dbReference type="InterPro" id="IPR036388">
    <property type="entry name" value="WH-like_DNA-bd_sf"/>
</dbReference>
<dbReference type="Gene3D" id="1.10.10.10">
    <property type="entry name" value="Winged helix-like DNA-binding domain superfamily/Winged helix DNA-binding domain"/>
    <property type="match status" value="1"/>
</dbReference>
<comment type="caution">
    <text evidence="5">The sequence shown here is derived from an EMBL/GenBank/DDBJ whole genome shotgun (WGS) entry which is preliminary data.</text>
</comment>
<accession>A0A372L9X7</accession>
<dbReference type="InterPro" id="IPR000835">
    <property type="entry name" value="HTH_MarR-typ"/>
</dbReference>
<protein>
    <submittedName>
        <fullName evidence="5">MarR family transcriptional regulator</fullName>
    </submittedName>
</protein>
<organism evidence="5 6">
    <name type="scientific">Peribacillus glennii</name>
    <dbReference type="NCBI Taxonomy" id="2303991"/>
    <lineage>
        <taxon>Bacteria</taxon>
        <taxon>Bacillati</taxon>
        <taxon>Bacillota</taxon>
        <taxon>Bacilli</taxon>
        <taxon>Bacillales</taxon>
        <taxon>Bacillaceae</taxon>
        <taxon>Peribacillus</taxon>
    </lineage>
</organism>
<dbReference type="PROSITE" id="PS01117">
    <property type="entry name" value="HTH_MARR_1"/>
    <property type="match status" value="1"/>
</dbReference>
<reference evidence="5 6" key="1">
    <citation type="submission" date="2018-08" db="EMBL/GenBank/DDBJ databases">
        <title>Bacillus chawlae sp. nov., Bacillus glennii sp. nov., and Bacillus saganii sp. nov. Isolated from the Vehicle Assembly Building at Kennedy Space Center where the Viking Spacecraft were Assembled.</title>
        <authorList>
            <person name="Seuylemezian A."/>
            <person name="Vaishampayan P."/>
        </authorList>
    </citation>
    <scope>NUCLEOTIDE SEQUENCE [LARGE SCALE GENOMIC DNA]</scope>
    <source>
        <strain evidence="5 6">V44-8</strain>
    </source>
</reference>
<evidence type="ECO:0000259" key="4">
    <source>
        <dbReference type="PROSITE" id="PS50995"/>
    </source>
</evidence>
<dbReference type="CDD" id="cd00090">
    <property type="entry name" value="HTH_ARSR"/>
    <property type="match status" value="1"/>
</dbReference>
<dbReference type="EMBL" id="QVTD01000010">
    <property type="protein sequence ID" value="RFU62408.1"/>
    <property type="molecule type" value="Genomic_DNA"/>
</dbReference>
<dbReference type="SMART" id="SM00347">
    <property type="entry name" value="HTH_MARR"/>
    <property type="match status" value="1"/>
</dbReference>
<dbReference type="RefSeq" id="WP_117323304.1">
    <property type="nucleotide sequence ID" value="NZ_QVTD01000010.1"/>
</dbReference>
<dbReference type="PROSITE" id="PS50995">
    <property type="entry name" value="HTH_MARR_2"/>
    <property type="match status" value="1"/>
</dbReference>
<dbReference type="OrthoDB" id="2355600at2"/>
<dbReference type="GO" id="GO:0003700">
    <property type="term" value="F:DNA-binding transcription factor activity"/>
    <property type="evidence" value="ECO:0007669"/>
    <property type="project" value="InterPro"/>
</dbReference>
<dbReference type="AlphaFoldDB" id="A0A372L9X7"/>
<keyword evidence="1" id="KW-0805">Transcription regulation</keyword>
<evidence type="ECO:0000256" key="2">
    <source>
        <dbReference type="ARBA" id="ARBA00023125"/>
    </source>
</evidence>
<evidence type="ECO:0000313" key="5">
    <source>
        <dbReference type="EMBL" id="RFU62408.1"/>
    </source>
</evidence>
<evidence type="ECO:0000313" key="6">
    <source>
        <dbReference type="Proteomes" id="UP000262939"/>
    </source>
</evidence>
<dbReference type="InterPro" id="IPR039422">
    <property type="entry name" value="MarR/SlyA-like"/>
</dbReference>
<name>A0A372L9X7_9BACI</name>
<dbReference type="Pfam" id="PF01047">
    <property type="entry name" value="MarR"/>
    <property type="match status" value="1"/>
</dbReference>
<dbReference type="GO" id="GO:0006950">
    <property type="term" value="P:response to stress"/>
    <property type="evidence" value="ECO:0007669"/>
    <property type="project" value="TreeGrafter"/>
</dbReference>
<dbReference type="InterPro" id="IPR023187">
    <property type="entry name" value="Tscrpt_reg_MarR-type_CS"/>
</dbReference>
<sequence>MDRITEISLKIKEYSDLLGSIMLEDYKQHLDEDTSNLTAKQEVILELLKNAPKTIGEIAESFSMTASAASQIISKLEKEGYVGREINASNRREIIVSLSKKGKDYHEKRAKLEHYLIQKYFAKLDLPDLENLLVLYEKLYAIAVKVQEE</sequence>
<keyword evidence="3" id="KW-0804">Transcription</keyword>
<dbReference type="GO" id="GO:0003677">
    <property type="term" value="F:DNA binding"/>
    <property type="evidence" value="ECO:0007669"/>
    <property type="project" value="UniProtKB-KW"/>
</dbReference>
<keyword evidence="2" id="KW-0238">DNA-binding</keyword>